<dbReference type="GO" id="GO:0015031">
    <property type="term" value="P:protein transport"/>
    <property type="evidence" value="ECO:0007669"/>
    <property type="project" value="UniProtKB-KW"/>
</dbReference>
<dbReference type="PROSITE" id="PS51419">
    <property type="entry name" value="RAB"/>
    <property type="match status" value="1"/>
</dbReference>
<organism evidence="14 15">
    <name type="scientific">Neogobius melanostomus</name>
    <name type="common">round goby</name>
    <dbReference type="NCBI Taxonomy" id="47308"/>
    <lineage>
        <taxon>Eukaryota</taxon>
        <taxon>Metazoa</taxon>
        <taxon>Chordata</taxon>
        <taxon>Craniata</taxon>
        <taxon>Vertebrata</taxon>
        <taxon>Euteleostomi</taxon>
        <taxon>Actinopterygii</taxon>
        <taxon>Neopterygii</taxon>
        <taxon>Teleostei</taxon>
        <taxon>Neoteleostei</taxon>
        <taxon>Acanthomorphata</taxon>
        <taxon>Gobiaria</taxon>
        <taxon>Gobiiformes</taxon>
        <taxon>Gobioidei</taxon>
        <taxon>Gobiidae</taxon>
        <taxon>Benthophilinae</taxon>
        <taxon>Neogobiini</taxon>
        <taxon>Neogobius</taxon>
    </lineage>
</organism>
<dbReference type="PANTHER" id="PTHR47977">
    <property type="entry name" value="RAS-RELATED PROTEIN RAB"/>
    <property type="match status" value="1"/>
</dbReference>
<keyword evidence="11" id="KW-0636">Prenylation</keyword>
<dbReference type="CDD" id="cd01863">
    <property type="entry name" value="Rab18"/>
    <property type="match status" value="1"/>
</dbReference>
<dbReference type="GO" id="GO:0005811">
    <property type="term" value="C:lipid droplet"/>
    <property type="evidence" value="ECO:0007669"/>
    <property type="project" value="UniProtKB-SubCell"/>
</dbReference>
<dbReference type="Ensembl" id="ENSNMLT00000007417.1">
    <property type="protein sequence ID" value="ENSNMLP00000006495.1"/>
    <property type="gene ID" value="ENSNMLG00000004687.1"/>
</dbReference>
<evidence type="ECO:0000256" key="3">
    <source>
        <dbReference type="ARBA" id="ARBA00011984"/>
    </source>
</evidence>
<dbReference type="SUPFAM" id="SSF52540">
    <property type="entry name" value="P-loop containing nucleoside triphosphate hydrolases"/>
    <property type="match status" value="1"/>
</dbReference>
<dbReference type="NCBIfam" id="TIGR00231">
    <property type="entry name" value="small_GTP"/>
    <property type="match status" value="1"/>
</dbReference>
<accession>A0A8C6SH27</accession>
<comment type="catalytic activity">
    <reaction evidence="13">
        <text>GTP + H2O = GDP + phosphate + H(+)</text>
        <dbReference type="Rhea" id="RHEA:19669"/>
        <dbReference type="ChEBI" id="CHEBI:15377"/>
        <dbReference type="ChEBI" id="CHEBI:15378"/>
        <dbReference type="ChEBI" id="CHEBI:37565"/>
        <dbReference type="ChEBI" id="CHEBI:43474"/>
        <dbReference type="ChEBI" id="CHEBI:58189"/>
        <dbReference type="EC" id="3.6.5.2"/>
    </reaction>
    <physiologicalReaction direction="left-to-right" evidence="13">
        <dbReference type="Rhea" id="RHEA:19670"/>
    </physiologicalReaction>
</comment>
<evidence type="ECO:0000256" key="4">
    <source>
        <dbReference type="ARBA" id="ARBA00022448"/>
    </source>
</evidence>
<dbReference type="GO" id="GO:0005794">
    <property type="term" value="C:Golgi apparatus"/>
    <property type="evidence" value="ECO:0007669"/>
    <property type="project" value="UniProtKB-SubCell"/>
</dbReference>
<sequence>MDDDVLTTLKILIIGESGVGKSSLLLRFTDDTFDPEQTATIGVDFKVKTISVDGNKAKLAIWDTAGQERFRTLTPSYYRGAQGVILVYDVTRRETFTKLENWLSELETYCTRNDLVKMLVGNKIDKENHELDRAEGLKFARKHSMLFIEASAKTKDGVMCAFEELVEKIIQTPGLWQSDTHGRSVCGGYCSLL</sequence>
<dbReference type="PROSITE" id="PS51421">
    <property type="entry name" value="RAS"/>
    <property type="match status" value="1"/>
</dbReference>
<keyword evidence="8" id="KW-0653">Protein transport</keyword>
<dbReference type="InterPro" id="IPR027417">
    <property type="entry name" value="P-loop_NTPase"/>
</dbReference>
<dbReference type="SMART" id="SM00174">
    <property type="entry name" value="RHO"/>
    <property type="match status" value="1"/>
</dbReference>
<name>A0A8C6SH27_9GOBI</name>
<dbReference type="Proteomes" id="UP000694523">
    <property type="component" value="Unplaced"/>
</dbReference>
<comment type="subcellular location">
    <subcellularLocation>
        <location evidence="12">Golgi apparatus</location>
        <location evidence="12">cis-Golgi network membrane</location>
    </subcellularLocation>
    <subcellularLocation>
        <location evidence="1">Lipid droplet</location>
    </subcellularLocation>
</comment>
<evidence type="ECO:0000256" key="12">
    <source>
        <dbReference type="ARBA" id="ARBA00024188"/>
    </source>
</evidence>
<evidence type="ECO:0000256" key="10">
    <source>
        <dbReference type="ARBA" id="ARBA00023288"/>
    </source>
</evidence>
<proteinExistence type="inferred from homology"/>
<dbReference type="EC" id="3.6.5.2" evidence="3"/>
<dbReference type="GO" id="GO:0003925">
    <property type="term" value="F:G protein activity"/>
    <property type="evidence" value="ECO:0007669"/>
    <property type="project" value="UniProtKB-EC"/>
</dbReference>
<dbReference type="AlphaFoldDB" id="A0A8C6SH27"/>
<dbReference type="GO" id="GO:0005525">
    <property type="term" value="F:GTP binding"/>
    <property type="evidence" value="ECO:0007669"/>
    <property type="project" value="UniProtKB-KW"/>
</dbReference>
<dbReference type="PRINTS" id="PR00449">
    <property type="entry name" value="RASTRNSFRMNG"/>
</dbReference>
<dbReference type="PROSITE" id="PS00675">
    <property type="entry name" value="SIGMA54_INTERACT_1"/>
    <property type="match status" value="1"/>
</dbReference>
<dbReference type="SMART" id="SM00173">
    <property type="entry name" value="RAS"/>
    <property type="match status" value="1"/>
</dbReference>
<reference evidence="14" key="1">
    <citation type="submission" date="2025-08" db="UniProtKB">
        <authorList>
            <consortium name="Ensembl"/>
        </authorList>
    </citation>
    <scope>IDENTIFICATION</scope>
</reference>
<dbReference type="InterPro" id="IPR050227">
    <property type="entry name" value="Rab"/>
</dbReference>
<evidence type="ECO:0000256" key="11">
    <source>
        <dbReference type="ARBA" id="ARBA00023289"/>
    </source>
</evidence>
<evidence type="ECO:0000256" key="1">
    <source>
        <dbReference type="ARBA" id="ARBA00004502"/>
    </source>
</evidence>
<dbReference type="SMART" id="SM00176">
    <property type="entry name" value="RAN"/>
    <property type="match status" value="1"/>
</dbReference>
<dbReference type="FunFam" id="3.40.50.300:FF:000430">
    <property type="entry name" value="Probable Ras-related protein Rab-18"/>
    <property type="match status" value="1"/>
</dbReference>
<evidence type="ECO:0000313" key="15">
    <source>
        <dbReference type="Proteomes" id="UP000694523"/>
    </source>
</evidence>
<keyword evidence="5" id="KW-0551">Lipid droplet</keyword>
<evidence type="ECO:0000256" key="7">
    <source>
        <dbReference type="ARBA" id="ARBA00022801"/>
    </source>
</evidence>
<dbReference type="Pfam" id="PF00071">
    <property type="entry name" value="Ras"/>
    <property type="match status" value="1"/>
</dbReference>
<dbReference type="InterPro" id="IPR005225">
    <property type="entry name" value="Small_GTP-bd"/>
</dbReference>
<evidence type="ECO:0000313" key="14">
    <source>
        <dbReference type="Ensembl" id="ENSNMLP00000006495.1"/>
    </source>
</evidence>
<evidence type="ECO:0000256" key="8">
    <source>
        <dbReference type="ARBA" id="ARBA00022927"/>
    </source>
</evidence>
<keyword evidence="15" id="KW-1185">Reference proteome</keyword>
<evidence type="ECO:0000256" key="6">
    <source>
        <dbReference type="ARBA" id="ARBA00022741"/>
    </source>
</evidence>
<evidence type="ECO:0000256" key="13">
    <source>
        <dbReference type="ARBA" id="ARBA00047660"/>
    </source>
</evidence>
<keyword evidence="10" id="KW-0449">Lipoprotein</keyword>
<keyword evidence="7" id="KW-0378">Hydrolase</keyword>
<protein>
    <recommendedName>
        <fullName evidence="3">small monomeric GTPase</fullName>
        <ecNumber evidence="3">3.6.5.2</ecNumber>
    </recommendedName>
</protein>
<dbReference type="InterPro" id="IPR001806">
    <property type="entry name" value="Small_GTPase"/>
</dbReference>
<keyword evidence="6" id="KW-0547">Nucleotide-binding</keyword>
<evidence type="ECO:0000256" key="9">
    <source>
        <dbReference type="ARBA" id="ARBA00023134"/>
    </source>
</evidence>
<keyword evidence="4" id="KW-0813">Transport</keyword>
<keyword evidence="9" id="KW-0342">GTP-binding</keyword>
<dbReference type="SMART" id="SM00177">
    <property type="entry name" value="ARF"/>
    <property type="match status" value="1"/>
</dbReference>
<evidence type="ECO:0000256" key="2">
    <source>
        <dbReference type="ARBA" id="ARBA00006270"/>
    </source>
</evidence>
<dbReference type="Gene3D" id="3.40.50.300">
    <property type="entry name" value="P-loop containing nucleotide triphosphate hydrolases"/>
    <property type="match status" value="1"/>
</dbReference>
<evidence type="ECO:0000256" key="5">
    <source>
        <dbReference type="ARBA" id="ARBA00022677"/>
    </source>
</evidence>
<comment type="similarity">
    <text evidence="2">Belongs to the small GTPase superfamily. Rab family.</text>
</comment>
<dbReference type="InterPro" id="IPR025662">
    <property type="entry name" value="Sigma_54_int_dom_ATP-bd_1"/>
</dbReference>
<reference evidence="14" key="2">
    <citation type="submission" date="2025-09" db="UniProtKB">
        <authorList>
            <consortium name="Ensembl"/>
        </authorList>
    </citation>
    <scope>IDENTIFICATION</scope>
</reference>
<dbReference type="SMART" id="SM00175">
    <property type="entry name" value="RAB"/>
    <property type="match status" value="1"/>
</dbReference>